<dbReference type="Pfam" id="PF09370">
    <property type="entry name" value="PEP_hydrolase"/>
    <property type="match status" value="1"/>
</dbReference>
<sequence>MPLMSNASTLHNRRFLVGAAIGTGMTAKAAAHGGADFLLALNAGRLRVQGGPSISCMLPITDNNGAVMQFSRAEILTRVSLPVYFGACVFDPGCDLEALVSQVGEAGFQGICNFPTAVHFDGAMRARLERSGVGLGREVQLLRLAREAGLQTCGYVRELDEARQMAEAGVDMLCINYGWNAGGVSGVPSRFSLDEAAEHARVICESVRARYPGLLCTVEGGPITTPDEAKKVAEVSGANGYIGGSTIDRIPLEAAVAETTSAYKAVAQLQSRLHDLKSEWLGDGHEFGLIGRSAAITEVVRMIRKVAESDISVLVTGENGTGKELVARAIHLSSSRRHQRLVAVNCAAIPRELLESELFGHEAGAFTGALKARVGRFEQAHGTSLMLDEIGDLELALQAKLLRVLEDGVFERLGSNTPRHTDARLICATNRSLRGLVAEGRFREDLLYRLNAVEIRLPPLRERIEDIPLLVRHLLPRIAAEVNPRVREMDASAYRLLMQHPWPGNVRELRNVLERAVVMCERDVVTLDDLPALQGSLPRAEVVPTTAPAPSAEPLALPENERDWILDALRRNRFRRQDTAAELGLARKTLYNKMRRYGLL</sequence>
<dbReference type="Gene3D" id="1.10.10.60">
    <property type="entry name" value="Homeodomain-like"/>
    <property type="match status" value="1"/>
</dbReference>
<dbReference type="Pfam" id="PF02954">
    <property type="entry name" value="HTH_8"/>
    <property type="match status" value="1"/>
</dbReference>
<keyword evidence="9" id="KW-1185">Reference proteome</keyword>
<dbReference type="SUPFAM" id="SSF46689">
    <property type="entry name" value="Homeodomain-like"/>
    <property type="match status" value="1"/>
</dbReference>
<dbReference type="InterPro" id="IPR025944">
    <property type="entry name" value="Sigma_54_int_dom_CS"/>
</dbReference>
<feature type="domain" description="Sigma-54 factor interaction" evidence="5">
    <location>
        <begin position="289"/>
        <end position="518"/>
    </location>
</feature>
<dbReference type="InterPro" id="IPR003593">
    <property type="entry name" value="AAA+_ATPase"/>
</dbReference>
<dbReference type="RefSeq" id="WP_181513416.1">
    <property type="nucleotide sequence ID" value="NZ_JABFUB010000004.1"/>
</dbReference>
<keyword evidence="6" id="KW-0378">Hydrolase</keyword>
<protein>
    <submittedName>
        <fullName evidence="6">Phosphoenolpyruvate hydrolase family protein</fullName>
    </submittedName>
    <submittedName>
        <fullName evidence="7">Sigma 54-interacting transcriptional regulator</fullName>
    </submittedName>
</protein>
<evidence type="ECO:0000256" key="2">
    <source>
        <dbReference type="ARBA" id="ARBA00022840"/>
    </source>
</evidence>
<dbReference type="InterPro" id="IPR015813">
    <property type="entry name" value="Pyrv/PenolPyrv_kinase-like_dom"/>
</dbReference>
<accession>A0A7V9VYR6</accession>
<dbReference type="PRINTS" id="PR01590">
    <property type="entry name" value="HTHFIS"/>
</dbReference>
<evidence type="ECO:0000256" key="4">
    <source>
        <dbReference type="ARBA" id="ARBA00023163"/>
    </source>
</evidence>
<dbReference type="InterPro" id="IPR002078">
    <property type="entry name" value="Sigma_54_int"/>
</dbReference>
<dbReference type="PROSITE" id="PS50045">
    <property type="entry name" value="SIGMA54_INTERACT_4"/>
    <property type="match status" value="1"/>
</dbReference>
<dbReference type="Proteomes" id="UP000814353">
    <property type="component" value="Unassembled WGS sequence"/>
</dbReference>
<evidence type="ECO:0000313" key="6">
    <source>
        <dbReference type="EMBL" id="MBA2777915.1"/>
    </source>
</evidence>
<dbReference type="PROSITE" id="PS00688">
    <property type="entry name" value="SIGMA54_INTERACT_3"/>
    <property type="match status" value="1"/>
</dbReference>
<dbReference type="EMBL" id="JABFUB010000004">
    <property type="protein sequence ID" value="MCG6661386.1"/>
    <property type="molecule type" value="Genomic_DNA"/>
</dbReference>
<dbReference type="Pfam" id="PF25601">
    <property type="entry name" value="AAA_lid_14"/>
    <property type="match status" value="1"/>
</dbReference>
<evidence type="ECO:0000313" key="9">
    <source>
        <dbReference type="Proteomes" id="UP000814353"/>
    </source>
</evidence>
<keyword evidence="2" id="KW-0067">ATP-binding</keyword>
<evidence type="ECO:0000313" key="8">
    <source>
        <dbReference type="Proteomes" id="UP000518091"/>
    </source>
</evidence>
<dbReference type="InterPro" id="IPR027417">
    <property type="entry name" value="P-loop_NTPase"/>
</dbReference>
<keyword evidence="3" id="KW-0805">Transcription regulation</keyword>
<comment type="caution">
    <text evidence="6">The sequence shown here is derived from an EMBL/GenBank/DDBJ whole genome shotgun (WGS) entry which is preliminary data.</text>
</comment>
<keyword evidence="4" id="KW-0804">Transcription</keyword>
<dbReference type="FunFam" id="3.40.50.300:FF:000006">
    <property type="entry name" value="DNA-binding transcriptional regulator NtrC"/>
    <property type="match status" value="1"/>
</dbReference>
<reference evidence="6 8" key="2">
    <citation type="submission" date="2020-07" db="EMBL/GenBank/DDBJ databases">
        <title>Identification of Halomonas strains.</title>
        <authorList>
            <person name="Xiao Z."/>
            <person name="Shen J."/>
        </authorList>
    </citation>
    <scope>NUCLEOTIDE SEQUENCE [LARGE SCALE GENOMIC DNA]</scope>
    <source>
        <strain evidence="6 8">DSM 17331</strain>
    </source>
</reference>
<dbReference type="SUPFAM" id="SSF52540">
    <property type="entry name" value="P-loop containing nucleoside triphosphate hydrolases"/>
    <property type="match status" value="1"/>
</dbReference>
<evidence type="ECO:0000259" key="5">
    <source>
        <dbReference type="PROSITE" id="PS50045"/>
    </source>
</evidence>
<keyword evidence="6" id="KW-0670">Pyruvate</keyword>
<dbReference type="InterPro" id="IPR002197">
    <property type="entry name" value="HTH_Fis"/>
</dbReference>
<dbReference type="InterPro" id="IPR009215">
    <property type="entry name" value="TIM-br_IGPS-like"/>
</dbReference>
<dbReference type="GO" id="GO:0016787">
    <property type="term" value="F:hydrolase activity"/>
    <property type="evidence" value="ECO:0007669"/>
    <property type="project" value="UniProtKB-KW"/>
</dbReference>
<dbReference type="Gene3D" id="1.10.8.60">
    <property type="match status" value="1"/>
</dbReference>
<dbReference type="Gene3D" id="3.20.20.70">
    <property type="entry name" value="Aldolase class I"/>
    <property type="match status" value="1"/>
</dbReference>
<evidence type="ECO:0000313" key="7">
    <source>
        <dbReference type="EMBL" id="MCG6661386.1"/>
    </source>
</evidence>
<dbReference type="InterPro" id="IPR009057">
    <property type="entry name" value="Homeodomain-like_sf"/>
</dbReference>
<dbReference type="EMBL" id="JACEFT010000002">
    <property type="protein sequence ID" value="MBA2777915.1"/>
    <property type="molecule type" value="Genomic_DNA"/>
</dbReference>
<dbReference type="InterPro" id="IPR058031">
    <property type="entry name" value="AAA_lid_NorR"/>
</dbReference>
<dbReference type="GO" id="GO:0005524">
    <property type="term" value="F:ATP binding"/>
    <property type="evidence" value="ECO:0007669"/>
    <property type="project" value="UniProtKB-KW"/>
</dbReference>
<dbReference type="GO" id="GO:0006355">
    <property type="term" value="P:regulation of DNA-templated transcription"/>
    <property type="evidence" value="ECO:0007669"/>
    <property type="project" value="InterPro"/>
</dbReference>
<reference evidence="7 9" key="1">
    <citation type="submission" date="2020-05" db="EMBL/GenBank/DDBJ databases">
        <title>Comparative genomic analysis of denitrifying bacteria from Halomonas genus.</title>
        <authorList>
            <person name="Wang L."/>
            <person name="Shao Z."/>
        </authorList>
    </citation>
    <scope>NUCLEOTIDE SEQUENCE [LARGE SCALE GENOMIC DNA]</scope>
    <source>
        <strain evidence="7 9">DSM 17331</strain>
    </source>
</reference>
<gene>
    <name evidence="6" type="ORF">H1D44_03280</name>
    <name evidence="7" type="ORF">HOP48_07460</name>
</gene>
<dbReference type="Pfam" id="PF00158">
    <property type="entry name" value="Sigma54_activat"/>
    <property type="match status" value="1"/>
</dbReference>
<dbReference type="InterPro" id="IPR013785">
    <property type="entry name" value="Aldolase_TIM"/>
</dbReference>
<dbReference type="SUPFAM" id="SSF51621">
    <property type="entry name" value="Phosphoenolpyruvate/pyruvate domain"/>
    <property type="match status" value="1"/>
</dbReference>
<keyword evidence="1" id="KW-0547">Nucleotide-binding</keyword>
<dbReference type="AlphaFoldDB" id="A0A7V9VYR6"/>
<dbReference type="PANTHER" id="PTHR32071">
    <property type="entry name" value="TRANSCRIPTIONAL REGULATORY PROTEIN"/>
    <property type="match status" value="1"/>
</dbReference>
<dbReference type="GO" id="GO:0043565">
    <property type="term" value="F:sequence-specific DNA binding"/>
    <property type="evidence" value="ECO:0007669"/>
    <property type="project" value="InterPro"/>
</dbReference>
<proteinExistence type="predicted"/>
<dbReference type="Gene3D" id="3.40.50.300">
    <property type="entry name" value="P-loop containing nucleotide triphosphate hydrolases"/>
    <property type="match status" value="1"/>
</dbReference>
<organism evidence="6 8">
    <name type="scientific">Billgrantia kenyensis</name>
    <dbReference type="NCBI Taxonomy" id="321266"/>
    <lineage>
        <taxon>Bacteria</taxon>
        <taxon>Pseudomonadati</taxon>
        <taxon>Pseudomonadota</taxon>
        <taxon>Gammaproteobacteria</taxon>
        <taxon>Oceanospirillales</taxon>
        <taxon>Halomonadaceae</taxon>
        <taxon>Billgrantia</taxon>
    </lineage>
</organism>
<evidence type="ECO:0000256" key="1">
    <source>
        <dbReference type="ARBA" id="ARBA00022741"/>
    </source>
</evidence>
<dbReference type="CDD" id="cd00009">
    <property type="entry name" value="AAA"/>
    <property type="match status" value="1"/>
</dbReference>
<dbReference type="Proteomes" id="UP000518091">
    <property type="component" value="Unassembled WGS sequence"/>
</dbReference>
<dbReference type="SMART" id="SM00382">
    <property type="entry name" value="AAA"/>
    <property type="match status" value="1"/>
</dbReference>
<evidence type="ECO:0000256" key="3">
    <source>
        <dbReference type="ARBA" id="ARBA00023015"/>
    </source>
</evidence>
<name>A0A7V9VYR6_9GAMM</name>